<dbReference type="AlphaFoldDB" id="A0ABD2CIM6"/>
<accession>A0ABD2CIM6</accession>
<evidence type="ECO:0000256" key="1">
    <source>
        <dbReference type="SAM" id="MobiDB-lite"/>
    </source>
</evidence>
<name>A0ABD2CIM6_VESMC</name>
<gene>
    <name evidence="2" type="ORF">V1477_007495</name>
</gene>
<feature type="compositionally biased region" description="Basic and acidic residues" evidence="1">
    <location>
        <begin position="98"/>
        <end position="108"/>
    </location>
</feature>
<reference evidence="2 3" key="1">
    <citation type="journal article" date="2024" name="Ann. Entomol. Soc. Am.">
        <title>Genomic analyses of the southern and eastern yellowjacket wasps (Hymenoptera: Vespidae) reveal evolutionary signatures of social life.</title>
        <authorList>
            <person name="Catto M.A."/>
            <person name="Caine P.B."/>
            <person name="Orr S.E."/>
            <person name="Hunt B.G."/>
            <person name="Goodisman M.A.D."/>
        </authorList>
    </citation>
    <scope>NUCLEOTIDE SEQUENCE [LARGE SCALE GENOMIC DNA]</scope>
    <source>
        <strain evidence="2">232</strain>
        <tissue evidence="2">Head and thorax</tissue>
    </source>
</reference>
<sequence>MNAKGNPQKKFNKESSFAMIPKIMSGATCTKSNDNILLNPVNIFVKSEEEMLVSSNKTVQSNTYKNKEISDSTIQSSVDQIGLCDTSILYKNNTSNTETRDLKSDLESHQTNTDSNKISNSDDVTSLKVKEIITYPELNPISQKEMTNEQKPAKSIIVHSAQAKKRGRPRKYVCIQTPEEYDNYYSHLHVSNLETSTYRTKNSTNTFVAASDSKSSNENIKVDISDNITAPKRRGRPPSKNKNSIKNEVKDRIKKKVIINTPDTEHIPQLSDTVVVSKENSRLNVVEKEEIQLIKCMRCEKEIAKEQQEVHNLMKHNNMGWYEGEESMDFQNDIKLLKRVLSNAIKRKKGQLGCEQCGAIKRSVNGFISHIQFCGKSDDEKRALMVTCSVCNAVMMPSSMEIHERHHRELKYNKRKNFLMEFPENEKVRRKAAEKAVSKILQFTELVKDECLGQPKKVELNSSVLAEEIAPNTSTKCEDILDDTNGTSNVTGISCQESKSFETEPHPMKMIKPKSEDDSFSKIESTLPVTEDQYDTFGSYVASEIRCLNSDYLRRKLKRKIQCAIIDIQDEEDRLPGSTTPESSFT</sequence>
<organism evidence="2 3">
    <name type="scientific">Vespula maculifrons</name>
    <name type="common">Eastern yellow jacket</name>
    <name type="synonym">Wasp</name>
    <dbReference type="NCBI Taxonomy" id="7453"/>
    <lineage>
        <taxon>Eukaryota</taxon>
        <taxon>Metazoa</taxon>
        <taxon>Ecdysozoa</taxon>
        <taxon>Arthropoda</taxon>
        <taxon>Hexapoda</taxon>
        <taxon>Insecta</taxon>
        <taxon>Pterygota</taxon>
        <taxon>Neoptera</taxon>
        <taxon>Endopterygota</taxon>
        <taxon>Hymenoptera</taxon>
        <taxon>Apocrita</taxon>
        <taxon>Aculeata</taxon>
        <taxon>Vespoidea</taxon>
        <taxon>Vespidae</taxon>
        <taxon>Vespinae</taxon>
        <taxon>Vespula</taxon>
    </lineage>
</organism>
<proteinExistence type="predicted"/>
<protein>
    <submittedName>
        <fullName evidence="2">General transcription factor 3C polypeptide 2-like isoform X1</fullName>
    </submittedName>
</protein>
<comment type="caution">
    <text evidence="2">The sequence shown here is derived from an EMBL/GenBank/DDBJ whole genome shotgun (WGS) entry which is preliminary data.</text>
</comment>
<evidence type="ECO:0000313" key="3">
    <source>
        <dbReference type="Proteomes" id="UP001607303"/>
    </source>
</evidence>
<dbReference type="EMBL" id="JAYRBN010000050">
    <property type="protein sequence ID" value="KAL2744953.1"/>
    <property type="molecule type" value="Genomic_DNA"/>
</dbReference>
<dbReference type="Proteomes" id="UP001607303">
    <property type="component" value="Unassembled WGS sequence"/>
</dbReference>
<evidence type="ECO:0000313" key="2">
    <source>
        <dbReference type="EMBL" id="KAL2744953.1"/>
    </source>
</evidence>
<keyword evidence="3" id="KW-1185">Reference proteome</keyword>
<feature type="region of interest" description="Disordered" evidence="1">
    <location>
        <begin position="97"/>
        <end position="121"/>
    </location>
</feature>
<feature type="region of interest" description="Disordered" evidence="1">
    <location>
        <begin position="227"/>
        <end position="247"/>
    </location>
</feature>
<feature type="compositionally biased region" description="Polar residues" evidence="1">
    <location>
        <begin position="109"/>
        <end position="121"/>
    </location>
</feature>